<dbReference type="Gene3D" id="3.40.190.10">
    <property type="entry name" value="Periplasmic binding protein-like II"/>
    <property type="match status" value="2"/>
</dbReference>
<dbReference type="InterPro" id="IPR024370">
    <property type="entry name" value="PBP_domain"/>
</dbReference>
<dbReference type="OrthoDB" id="9790048at2"/>
<dbReference type="SUPFAM" id="SSF103088">
    <property type="entry name" value="OmpA-like"/>
    <property type="match status" value="1"/>
</dbReference>
<dbReference type="SUPFAM" id="SSF53850">
    <property type="entry name" value="Periplasmic binding protein-like II"/>
    <property type="match status" value="1"/>
</dbReference>
<dbReference type="CDD" id="cd07185">
    <property type="entry name" value="OmpA_C-like"/>
    <property type="match status" value="1"/>
</dbReference>
<evidence type="ECO:0000259" key="4">
    <source>
        <dbReference type="PROSITE" id="PS51123"/>
    </source>
</evidence>
<evidence type="ECO:0000256" key="1">
    <source>
        <dbReference type="ARBA" id="ARBA00022729"/>
    </source>
</evidence>
<dbReference type="Gene3D" id="3.30.1330.60">
    <property type="entry name" value="OmpA-like domain"/>
    <property type="match status" value="1"/>
</dbReference>
<proteinExistence type="predicted"/>
<organism evidence="5 6">
    <name type="scientific">Litoreibacter janthinus</name>
    <dbReference type="NCBI Taxonomy" id="670154"/>
    <lineage>
        <taxon>Bacteria</taxon>
        <taxon>Pseudomonadati</taxon>
        <taxon>Pseudomonadota</taxon>
        <taxon>Alphaproteobacteria</taxon>
        <taxon>Rhodobacterales</taxon>
        <taxon>Roseobacteraceae</taxon>
        <taxon>Litoreibacter</taxon>
    </lineage>
</organism>
<keyword evidence="1 3" id="KW-0732">Signal</keyword>
<dbReference type="Pfam" id="PF12849">
    <property type="entry name" value="PBP_like_2"/>
    <property type="match status" value="1"/>
</dbReference>
<dbReference type="RefSeq" id="WP_090212461.1">
    <property type="nucleotide sequence ID" value="NZ_FOYO01000001.1"/>
</dbReference>
<dbReference type="Proteomes" id="UP000199658">
    <property type="component" value="Unassembled WGS sequence"/>
</dbReference>
<dbReference type="PROSITE" id="PS51123">
    <property type="entry name" value="OMPA_2"/>
    <property type="match status" value="1"/>
</dbReference>
<feature type="signal peptide" evidence="3">
    <location>
        <begin position="1"/>
        <end position="23"/>
    </location>
</feature>
<gene>
    <name evidence="5" type="ORF">SAMN04488002_0662</name>
</gene>
<dbReference type="STRING" id="670154.SAMN04488002_0662"/>
<accession>A0A1I6G067</accession>
<dbReference type="GO" id="GO:0016020">
    <property type="term" value="C:membrane"/>
    <property type="evidence" value="ECO:0007669"/>
    <property type="project" value="UniProtKB-UniRule"/>
</dbReference>
<feature type="domain" description="OmpA-like" evidence="4">
    <location>
        <begin position="396"/>
        <end position="516"/>
    </location>
</feature>
<keyword evidence="2" id="KW-0472">Membrane</keyword>
<dbReference type="PANTHER" id="PTHR30570">
    <property type="entry name" value="PERIPLASMIC PHOSPHATE BINDING COMPONENT OF PHOSPHATE ABC TRANSPORTER"/>
    <property type="match status" value="1"/>
</dbReference>
<keyword evidence="6" id="KW-1185">Reference proteome</keyword>
<reference evidence="6" key="1">
    <citation type="submission" date="2016-10" db="EMBL/GenBank/DDBJ databases">
        <authorList>
            <person name="Varghese N."/>
            <person name="Submissions S."/>
        </authorList>
    </citation>
    <scope>NUCLEOTIDE SEQUENCE [LARGE SCALE GENOMIC DNA]</scope>
    <source>
        <strain evidence="6">DSM 26921</strain>
    </source>
</reference>
<protein>
    <submittedName>
        <fullName evidence="5">Phosphate ABC transporter substrate-binding protein, PhoT family</fullName>
    </submittedName>
</protein>
<name>A0A1I6G067_9RHOB</name>
<dbReference type="PANTHER" id="PTHR30570:SF1">
    <property type="entry name" value="PHOSPHATE-BINDING PROTEIN PSTS"/>
    <property type="match status" value="1"/>
</dbReference>
<dbReference type="Pfam" id="PF00691">
    <property type="entry name" value="OmpA"/>
    <property type="match status" value="1"/>
</dbReference>
<dbReference type="AlphaFoldDB" id="A0A1I6G067"/>
<evidence type="ECO:0000313" key="6">
    <source>
        <dbReference type="Proteomes" id="UP000199658"/>
    </source>
</evidence>
<evidence type="ECO:0000313" key="5">
    <source>
        <dbReference type="EMBL" id="SFR35569.1"/>
    </source>
</evidence>
<dbReference type="InterPro" id="IPR006665">
    <property type="entry name" value="OmpA-like"/>
</dbReference>
<dbReference type="InterPro" id="IPR036737">
    <property type="entry name" value="OmpA-like_sf"/>
</dbReference>
<sequence>MQTIWRSFWAALAFCVSATSVFADDVRLTSRDGAIQIEGTLLTYDGEFYRVETIYGPLTLDGQGVTCDGPGCPDLNAFVANIRLSGSERMAEVLIPALIQAYASRNGYSVTREIIDDRQSTFILSDNDRVQARFALSSGTTSEGYADLIAEEADIALVLREPRGEEVSMARAAASGDLLKGRRARVVALDGIVAITAPGQPLRSVSLEQMGAAIAGDAARWSDIGGADIPILRHLPNSDSGLLETFEDQILRPNRLTIRDGATHHALLEDLADRVAEDTFAIGLSTLSEVGNAVPLRVSGSCGFETSATLAALRAEDYPLTLPLMLYTPARRLPLIAREFLDFTQDPSADLVIRRAGFVDQAITQTSFDDQGDRLAHAISQAGPEVTLDDLQRMVEALRDRERLSTTFRFTGGTRLDVQSQENIIRLARALETGAFNEKELLLVGFSDGEGPAGPNLALSQKRARSVMRLLKDAAPDADFKRLKLRTEAFGEALPMACDDTEWGRAINRRVEVWVK</sequence>
<feature type="chain" id="PRO_5011516285" evidence="3">
    <location>
        <begin position="24"/>
        <end position="516"/>
    </location>
</feature>
<evidence type="ECO:0000256" key="2">
    <source>
        <dbReference type="PROSITE-ProRule" id="PRU00473"/>
    </source>
</evidence>
<dbReference type="EMBL" id="FOYO01000001">
    <property type="protein sequence ID" value="SFR35569.1"/>
    <property type="molecule type" value="Genomic_DNA"/>
</dbReference>
<dbReference type="InterPro" id="IPR050811">
    <property type="entry name" value="Phosphate_ABC_transporter"/>
</dbReference>
<evidence type="ECO:0000256" key="3">
    <source>
        <dbReference type="SAM" id="SignalP"/>
    </source>
</evidence>